<dbReference type="Pfam" id="PF12770">
    <property type="entry name" value="CHAT"/>
    <property type="match status" value="1"/>
</dbReference>
<dbReference type="PROSITE" id="PS50005">
    <property type="entry name" value="TPR"/>
    <property type="match status" value="1"/>
</dbReference>
<feature type="domain" description="CHAT" evidence="2">
    <location>
        <begin position="610"/>
        <end position="879"/>
    </location>
</feature>
<evidence type="ECO:0000313" key="3">
    <source>
        <dbReference type="EMBL" id="MBE9114369.1"/>
    </source>
</evidence>
<dbReference type="SUPFAM" id="SSF48452">
    <property type="entry name" value="TPR-like"/>
    <property type="match status" value="3"/>
</dbReference>
<keyword evidence="4" id="KW-1185">Reference proteome</keyword>
<dbReference type="Gene3D" id="1.25.40.10">
    <property type="entry name" value="Tetratricopeptide repeat domain"/>
    <property type="match status" value="3"/>
</dbReference>
<proteinExistence type="predicted"/>
<organism evidence="3 4">
    <name type="scientific">Lusitaniella coriacea LEGE 07157</name>
    <dbReference type="NCBI Taxonomy" id="945747"/>
    <lineage>
        <taxon>Bacteria</taxon>
        <taxon>Bacillati</taxon>
        <taxon>Cyanobacteriota</taxon>
        <taxon>Cyanophyceae</taxon>
        <taxon>Spirulinales</taxon>
        <taxon>Lusitaniellaceae</taxon>
        <taxon>Lusitaniella</taxon>
    </lineage>
</organism>
<comment type="caution">
    <text evidence="3">The sequence shown here is derived from an EMBL/GenBank/DDBJ whole genome shotgun (WGS) entry which is preliminary data.</text>
</comment>
<dbReference type="Pfam" id="PF13424">
    <property type="entry name" value="TPR_12"/>
    <property type="match status" value="1"/>
</dbReference>
<dbReference type="InterPro" id="IPR011990">
    <property type="entry name" value="TPR-like_helical_dom_sf"/>
</dbReference>
<dbReference type="PANTHER" id="PTHR10098:SF112">
    <property type="entry name" value="SLR0380 PROTEIN"/>
    <property type="match status" value="1"/>
</dbReference>
<accession>A0A8J7DNC7</accession>
<dbReference type="EMBL" id="JADEWZ010000001">
    <property type="protein sequence ID" value="MBE9114369.1"/>
    <property type="molecule type" value="Genomic_DNA"/>
</dbReference>
<name>A0A8J7DNC7_9CYAN</name>
<gene>
    <name evidence="3" type="ORF">IQ249_00510</name>
</gene>
<reference evidence="3" key="1">
    <citation type="submission" date="2020-10" db="EMBL/GenBank/DDBJ databases">
        <authorList>
            <person name="Castelo-Branco R."/>
            <person name="Eusebio N."/>
            <person name="Adriana R."/>
            <person name="Vieira A."/>
            <person name="Brugerolle De Fraissinette N."/>
            <person name="Rezende De Castro R."/>
            <person name="Schneider M.P."/>
            <person name="Vasconcelos V."/>
            <person name="Leao P.N."/>
        </authorList>
    </citation>
    <scope>NUCLEOTIDE SEQUENCE</scope>
    <source>
        <strain evidence="3">LEGE 07157</strain>
    </source>
</reference>
<evidence type="ECO:0000259" key="2">
    <source>
        <dbReference type="Pfam" id="PF12770"/>
    </source>
</evidence>
<dbReference type="AlphaFoldDB" id="A0A8J7DNC7"/>
<keyword evidence="1" id="KW-0802">TPR repeat</keyword>
<protein>
    <submittedName>
        <fullName evidence="3">CHAT domain-containing protein</fullName>
    </submittedName>
</protein>
<evidence type="ECO:0000313" key="4">
    <source>
        <dbReference type="Proteomes" id="UP000654482"/>
    </source>
</evidence>
<dbReference type="Proteomes" id="UP000654482">
    <property type="component" value="Unassembled WGS sequence"/>
</dbReference>
<feature type="repeat" description="TPR" evidence="1">
    <location>
        <begin position="399"/>
        <end position="432"/>
    </location>
</feature>
<evidence type="ECO:0000256" key="1">
    <source>
        <dbReference type="PROSITE-ProRule" id="PRU00339"/>
    </source>
</evidence>
<dbReference type="InterPro" id="IPR019734">
    <property type="entry name" value="TPR_rpt"/>
</dbReference>
<dbReference type="InterPro" id="IPR024983">
    <property type="entry name" value="CHAT_dom"/>
</dbReference>
<dbReference type="RefSeq" id="WP_194027451.1">
    <property type="nucleotide sequence ID" value="NZ_JADEWZ010000001.1"/>
</dbReference>
<sequence length="881" mass="97864">MKLNLRISNYTPFRLFSIFWIGKFSRNNRKFLSFLGLVLCGFLLVTAPATARHFESKSSIFPQSQAIATSELSALLDRGKASYDAGRLSEAVVTWQRAAQRYEQVGDIPNQAVALNYLSLAYQNLGEWEKARSAIAKSLELLQTNPNAILLGQALNVQGRLQLSAGQAEAALKTWQTAERAYGDAGDDTGVLGSQINQAQALQSLGMFQRSRKLLENVQTQLSKQSDSSIKVAGLHNLGIVMQMVGNIEESQEVLKQSLAIAQRLEMTEECAAILLSLGNAARMLDATEAALQYYQQAIQRSAHPLNQLEAQLNQLRLVIGVPPGSEVRQLLPQIQANLDRLPPSRDAIYAQVNFAESAMQLAQQATSMAEMLRPGEIARQLAGAANKAKQLQDIRAESFALGTLGKLYEQQQQLQEAQNLTQKALNLSQQIQATDIAYQWQWQLARILAKEGEMKSAIAANKEAFKILQSLRGDLAAMNPDVRFSFQEEIEPIYRHLVSLLLKSPSPDNLRQARNVIESLQLAELENFFRTACLDAKAEQIDTIINGRDRAAAVIYPIILRDRLAVILSLPGQPLKSYETLLPQEEIEQTLRNLRASMNPALSDKRRLRLSQTLYDWIVRPLESELAQQEIKTLVFVLDGGLRNLPMAALYDGEHYLIENYSVALTPGLQLLEPRSLQNIELRSVAGGLTVARHGFSALPGVSREIEQITSKVPSKILLDEQFTSTNLETLIQNLPTPAIHLATHGQFSSKSEDTFLLAWDKPMDVNELAQLLKHRGQQGETPLELLVLSACQTASGDDRAALGLAGLAVRSGARSTIATLWSVNDRSTTEMMVELYRQFAIAKTNRAEALRQAQLSLLKQEPYQHPYYWAPFVLVGNWL</sequence>
<dbReference type="PANTHER" id="PTHR10098">
    <property type="entry name" value="RAPSYN-RELATED"/>
    <property type="match status" value="1"/>
</dbReference>
<dbReference type="SMART" id="SM00028">
    <property type="entry name" value="TPR"/>
    <property type="match status" value="7"/>
</dbReference>